<evidence type="ECO:0000256" key="10">
    <source>
        <dbReference type="ARBA" id="ARBA00022833"/>
    </source>
</evidence>
<evidence type="ECO:0000256" key="9">
    <source>
        <dbReference type="ARBA" id="ARBA00022807"/>
    </source>
</evidence>
<dbReference type="GO" id="GO:0008270">
    <property type="term" value="F:zinc ion binding"/>
    <property type="evidence" value="ECO:0007669"/>
    <property type="project" value="UniProtKB-KW"/>
</dbReference>
<dbReference type="GO" id="GO:0016579">
    <property type="term" value="P:protein deubiquitination"/>
    <property type="evidence" value="ECO:0007669"/>
    <property type="project" value="TreeGrafter"/>
</dbReference>
<keyword evidence="7 11" id="KW-0833">Ubl conjugation pathway</keyword>
<evidence type="ECO:0000313" key="15">
    <source>
        <dbReference type="Proteomes" id="UP000799766"/>
    </source>
</evidence>
<feature type="compositionally biased region" description="Polar residues" evidence="12">
    <location>
        <begin position="76"/>
        <end position="107"/>
    </location>
</feature>
<organism evidence="14 15">
    <name type="scientific">Lineolata rhizophorae</name>
    <dbReference type="NCBI Taxonomy" id="578093"/>
    <lineage>
        <taxon>Eukaryota</taxon>
        <taxon>Fungi</taxon>
        <taxon>Dikarya</taxon>
        <taxon>Ascomycota</taxon>
        <taxon>Pezizomycotina</taxon>
        <taxon>Dothideomycetes</taxon>
        <taxon>Dothideomycetes incertae sedis</taxon>
        <taxon>Lineolatales</taxon>
        <taxon>Lineolataceae</taxon>
        <taxon>Lineolata</taxon>
    </lineage>
</organism>
<evidence type="ECO:0000256" key="1">
    <source>
        <dbReference type="ARBA" id="ARBA00000707"/>
    </source>
</evidence>
<dbReference type="GO" id="GO:0036503">
    <property type="term" value="P:ERAD pathway"/>
    <property type="evidence" value="ECO:0007669"/>
    <property type="project" value="TreeGrafter"/>
</dbReference>
<dbReference type="Gene3D" id="3.90.70.80">
    <property type="match status" value="1"/>
</dbReference>
<dbReference type="GO" id="GO:0004843">
    <property type="term" value="F:cysteine-type deubiquitinase activity"/>
    <property type="evidence" value="ECO:0007669"/>
    <property type="project" value="UniProtKB-UniRule"/>
</dbReference>
<evidence type="ECO:0000256" key="6">
    <source>
        <dbReference type="ARBA" id="ARBA00022771"/>
    </source>
</evidence>
<sequence>MRIRLRTPSSVKTLSLPETATVGDLLAAVSEQSGLARFDLKSGFPPTTLEVAAYGNETLLSDTGIKLDGEQLIVPSPSSSRAQLGTSTAATPSASRPTGPAQQTSEPLSLARKPAPSLDTDPPEVPVPALGATVVLRVMPDDNSCLFRAVSSALLSDAIDGMTELRSLCAAAIAANPDLYSAAVLQQEPAEYCRWIQHPDSWGGAIELGVLSQHFGVEIASVNVSDGRVDRFNEDAPRRCILVYSGIHYDTIAMSWDGAPPEYDVKVWEGADADVVLQAARELCAKLKERHYYTDTATFAISCNVCGWEGNGEREATEHAKQTGHMDFGEAG</sequence>
<dbReference type="GO" id="GO:0030968">
    <property type="term" value="P:endoplasmic reticulum unfolded protein response"/>
    <property type="evidence" value="ECO:0007669"/>
    <property type="project" value="TreeGrafter"/>
</dbReference>
<evidence type="ECO:0000256" key="5">
    <source>
        <dbReference type="ARBA" id="ARBA00022723"/>
    </source>
</evidence>
<evidence type="ECO:0000256" key="8">
    <source>
        <dbReference type="ARBA" id="ARBA00022801"/>
    </source>
</evidence>
<dbReference type="Pfam" id="PF02338">
    <property type="entry name" value="OTU"/>
    <property type="match status" value="1"/>
</dbReference>
<keyword evidence="4" id="KW-0645">Protease</keyword>
<keyword evidence="10" id="KW-0862">Zinc</keyword>
<protein>
    <recommendedName>
        <fullName evidence="11">Ubiquitin thioesterase OTU</fullName>
        <ecNumber evidence="11">3.4.19.12</ecNumber>
    </recommendedName>
</protein>
<comment type="subcellular location">
    <subcellularLocation>
        <location evidence="2 11">Cytoplasm</location>
    </subcellularLocation>
</comment>
<dbReference type="GO" id="GO:0005829">
    <property type="term" value="C:cytosol"/>
    <property type="evidence" value="ECO:0007669"/>
    <property type="project" value="TreeGrafter"/>
</dbReference>
<dbReference type="InterPro" id="IPR003323">
    <property type="entry name" value="OTU_dom"/>
</dbReference>
<evidence type="ECO:0000256" key="2">
    <source>
        <dbReference type="ARBA" id="ARBA00004496"/>
    </source>
</evidence>
<keyword evidence="15" id="KW-1185">Reference proteome</keyword>
<evidence type="ECO:0000256" key="11">
    <source>
        <dbReference type="RuleBase" id="RU367104"/>
    </source>
</evidence>
<dbReference type="PROSITE" id="PS50802">
    <property type="entry name" value="OTU"/>
    <property type="match status" value="1"/>
</dbReference>
<feature type="region of interest" description="Disordered" evidence="12">
    <location>
        <begin position="76"/>
        <end position="126"/>
    </location>
</feature>
<dbReference type="Pfam" id="PF21403">
    <property type="entry name" value="OTU1_UBXL"/>
    <property type="match status" value="1"/>
</dbReference>
<dbReference type="PANTHER" id="PTHR13312:SF0">
    <property type="entry name" value="UBIQUITIN THIOESTERASE OTU1"/>
    <property type="match status" value="1"/>
</dbReference>
<dbReference type="OrthoDB" id="65596at2759"/>
<dbReference type="EMBL" id="MU001675">
    <property type="protein sequence ID" value="KAF2459557.1"/>
    <property type="molecule type" value="Genomic_DNA"/>
</dbReference>
<comment type="function">
    <text evidence="11">Hydrolase that can remove conjugated ubiquitin from proteins and may therefore play an important regulatory role at the level of protein turnover by preventing degradation.</text>
</comment>
<evidence type="ECO:0000256" key="7">
    <source>
        <dbReference type="ARBA" id="ARBA00022786"/>
    </source>
</evidence>
<gene>
    <name evidence="14" type="ORF">BDY21DRAFT_282359</name>
</gene>
<reference evidence="14" key="1">
    <citation type="journal article" date="2020" name="Stud. Mycol.">
        <title>101 Dothideomycetes genomes: a test case for predicting lifestyles and emergence of pathogens.</title>
        <authorList>
            <person name="Haridas S."/>
            <person name="Albert R."/>
            <person name="Binder M."/>
            <person name="Bloem J."/>
            <person name="Labutti K."/>
            <person name="Salamov A."/>
            <person name="Andreopoulos B."/>
            <person name="Baker S."/>
            <person name="Barry K."/>
            <person name="Bills G."/>
            <person name="Bluhm B."/>
            <person name="Cannon C."/>
            <person name="Castanera R."/>
            <person name="Culley D."/>
            <person name="Daum C."/>
            <person name="Ezra D."/>
            <person name="Gonzalez J."/>
            <person name="Henrissat B."/>
            <person name="Kuo A."/>
            <person name="Liang C."/>
            <person name="Lipzen A."/>
            <person name="Lutzoni F."/>
            <person name="Magnuson J."/>
            <person name="Mondo S."/>
            <person name="Nolan M."/>
            <person name="Ohm R."/>
            <person name="Pangilinan J."/>
            <person name="Park H.-J."/>
            <person name="Ramirez L."/>
            <person name="Alfaro M."/>
            <person name="Sun H."/>
            <person name="Tritt A."/>
            <person name="Yoshinaga Y."/>
            <person name="Zwiers L.-H."/>
            <person name="Turgeon B."/>
            <person name="Goodwin S."/>
            <person name="Spatafora J."/>
            <person name="Crous P."/>
            <person name="Grigoriev I."/>
        </authorList>
    </citation>
    <scope>NUCLEOTIDE SEQUENCE</scope>
    <source>
        <strain evidence="14">ATCC 16933</strain>
    </source>
</reference>
<dbReference type="PANTHER" id="PTHR13312">
    <property type="entry name" value="HIV-INDUCED PROTEIN-7-LIKE PROTEASE"/>
    <property type="match status" value="1"/>
</dbReference>
<dbReference type="SUPFAM" id="SSF54001">
    <property type="entry name" value="Cysteine proteinases"/>
    <property type="match status" value="1"/>
</dbReference>
<comment type="catalytic activity">
    <reaction evidence="1 11">
        <text>Thiol-dependent hydrolysis of ester, thioester, amide, peptide and isopeptide bonds formed by the C-terminal Gly of ubiquitin (a 76-residue protein attached to proteins as an intracellular targeting signal).</text>
        <dbReference type="EC" id="3.4.19.12"/>
    </reaction>
</comment>
<dbReference type="InterPro" id="IPR038765">
    <property type="entry name" value="Papain-like_cys_pep_sf"/>
</dbReference>
<keyword evidence="8 11" id="KW-0378">Hydrolase</keyword>
<evidence type="ECO:0000313" key="14">
    <source>
        <dbReference type="EMBL" id="KAF2459557.1"/>
    </source>
</evidence>
<evidence type="ECO:0000259" key="13">
    <source>
        <dbReference type="PROSITE" id="PS50802"/>
    </source>
</evidence>
<evidence type="ECO:0000256" key="3">
    <source>
        <dbReference type="ARBA" id="ARBA00022490"/>
    </source>
</evidence>
<dbReference type="Gene3D" id="3.10.20.90">
    <property type="entry name" value="Phosphatidylinositol 3-kinase Catalytic Subunit, Chain A, domain 1"/>
    <property type="match status" value="1"/>
</dbReference>
<keyword evidence="6" id="KW-0863">Zinc-finger</keyword>
<dbReference type="CDD" id="cd22745">
    <property type="entry name" value="OTU_OTU1"/>
    <property type="match status" value="1"/>
</dbReference>
<feature type="domain" description="OTU" evidence="13">
    <location>
        <begin position="134"/>
        <end position="255"/>
    </location>
</feature>
<keyword evidence="9 11" id="KW-0788">Thiol protease</keyword>
<dbReference type="AlphaFoldDB" id="A0A6A6P6W5"/>
<accession>A0A6A6P6W5</accession>
<dbReference type="GO" id="GO:0005634">
    <property type="term" value="C:nucleus"/>
    <property type="evidence" value="ECO:0007669"/>
    <property type="project" value="TreeGrafter"/>
</dbReference>
<keyword evidence="5" id="KW-0479">Metal-binding</keyword>
<evidence type="ECO:0000256" key="4">
    <source>
        <dbReference type="ARBA" id="ARBA00022670"/>
    </source>
</evidence>
<proteinExistence type="predicted"/>
<dbReference type="EC" id="3.4.19.12" evidence="11"/>
<keyword evidence="3 11" id="KW-0963">Cytoplasm</keyword>
<dbReference type="Proteomes" id="UP000799766">
    <property type="component" value="Unassembled WGS sequence"/>
</dbReference>
<evidence type="ECO:0000256" key="12">
    <source>
        <dbReference type="SAM" id="MobiDB-lite"/>
    </source>
</evidence>
<dbReference type="InterPro" id="IPR048857">
    <property type="entry name" value="OTU1_Ubl"/>
</dbReference>
<dbReference type="FunFam" id="3.90.70.80:FF:000016">
    <property type="entry name" value="Putative ubiquitin thioesterase otu1"/>
    <property type="match status" value="1"/>
</dbReference>
<dbReference type="InterPro" id="IPR057766">
    <property type="entry name" value="Znf-C2H2_OTU1-like_C"/>
</dbReference>
<name>A0A6A6P6W5_9PEZI</name>
<dbReference type="Pfam" id="PF24560">
    <property type="entry name" value="zf-C2H2_OTU1_C"/>
    <property type="match status" value="1"/>
</dbReference>